<dbReference type="Pfam" id="PF25149">
    <property type="entry name" value="DUF7825"/>
    <property type="match status" value="1"/>
</dbReference>
<sequence length="954" mass="108032">MTTKDELTRLVETGGRDDIVPFLKKLTDADKQALIPVLKELGNWYSDVIEIRPGSWSTRMSADQAYILAAASFACYDKNTFRKSLWLVSLFSGSWLCDILPWYCPAWFATLMQELSDEEGLPGGLTYPFLMEMGEQGWISVNPALVVNCLTMAIFPYHDKRMGYDTSILFRYPITMQEHFWYLLTYPTNIHFSDRWLHVSDKTGEAPNWKSFILKCSSNGTLDRLRLLEECLKTANRNFNKLLTAWWMDIFTALTPAKEELLTMQETLFLTLDSPQSKAVNTALSAIKTLMPEKEFDSSPLLHHLPQVLSSGVKSVLVTTISILEKMYKQHPQRGDEISSALAPVFVSREEAVQTRAAKLIAQCGRPEDTVLQDQLQLFQSLMLTETTKLLQQFFTSDVPATTAADITDDVARPLLSEENLIPAVQGVEELIFLASQAFENNASWHIDQLPAALINLQPELTTAALLQLEPAFQRAYAIYYLHTGGSGMSDNMLALFLLNAGKIMADNSSDYTQQLRQLSNKKHWWHKHAELTPFLEWKQALRYEPIIFDPFLQLLSLALRKITEKDTRPLLSTPTHTPGWIDPCVLIRRLHRYQSEQAVPDDMDWQIAISRCALQDTQAAIMLAKELLQGEYLRLMLFLLDASAMPQGPFTFASAWMQAGLTKAPAVRYDAFMAFPWYNLPPALLSGNCSWQTFSEKYLAYGDYNREKKSYERYVDHRAVLRIDIPVEEATPQHEVRLLQEYICDSGRQLYLHNGDVMRVMLLMPNNPALLLARIIGSCQTSSGVYEVSETGMVTAAIQCLHELDIIPGEMVLLFVSACMLHADKTIRAFAAAYWTTRVTSGKIDSRQLGSMTGMHERIGWAPLKRFCDLISGHMWQISRQHNRELEVMLQACLECFTATPVKDQKKLLEIYHEVLAVNNSRIGSTVLPGLLADWASGSTLKKAAGNLQKLLL</sequence>
<comment type="caution">
    <text evidence="4">The sequence shown here is derived from an EMBL/GenBank/DDBJ whole genome shotgun (WGS) entry which is preliminary data.</text>
</comment>
<dbReference type="OrthoDB" id="6629398at2"/>
<dbReference type="SUPFAM" id="SSF48371">
    <property type="entry name" value="ARM repeat"/>
    <property type="match status" value="1"/>
</dbReference>
<evidence type="ECO:0000313" key="5">
    <source>
        <dbReference type="Proteomes" id="UP000281028"/>
    </source>
</evidence>
<evidence type="ECO:0000259" key="1">
    <source>
        <dbReference type="Pfam" id="PF20103"/>
    </source>
</evidence>
<organism evidence="4 5">
    <name type="scientific">Chitinophaga solisilvae</name>
    <dbReference type="NCBI Taxonomy" id="1233460"/>
    <lineage>
        <taxon>Bacteria</taxon>
        <taxon>Pseudomonadati</taxon>
        <taxon>Bacteroidota</taxon>
        <taxon>Chitinophagia</taxon>
        <taxon>Chitinophagales</taxon>
        <taxon>Chitinophagaceae</taxon>
        <taxon>Chitinophaga</taxon>
    </lineage>
</organism>
<dbReference type="InterPro" id="IPR056727">
    <property type="entry name" value="DUF7825"/>
</dbReference>
<accession>A0A3S1AYJ1</accession>
<evidence type="ECO:0000259" key="3">
    <source>
        <dbReference type="Pfam" id="PF25149"/>
    </source>
</evidence>
<dbReference type="InterPro" id="IPR056726">
    <property type="entry name" value="DUF7824"/>
</dbReference>
<gene>
    <name evidence="4" type="ORF">ECE50_026310</name>
</gene>
<dbReference type="EMBL" id="RIAR02000001">
    <property type="protein sequence ID" value="NSL90364.1"/>
    <property type="molecule type" value="Genomic_DNA"/>
</dbReference>
<reference evidence="4" key="1">
    <citation type="submission" date="2020-05" db="EMBL/GenBank/DDBJ databases">
        <title>Chitinophaga laudate sp. nov., isolated from a tropical peat swamp.</title>
        <authorList>
            <person name="Goh C.B.S."/>
            <person name="Lee M.S."/>
            <person name="Parimannan S."/>
            <person name="Pasbakhsh P."/>
            <person name="Yule C.M."/>
            <person name="Rajandas H."/>
            <person name="Loke S."/>
            <person name="Croft L."/>
            <person name="Tan J.B.L."/>
        </authorList>
    </citation>
    <scope>NUCLEOTIDE SEQUENCE</scope>
    <source>
        <strain evidence="4">Mgbs1</strain>
    </source>
</reference>
<dbReference type="Proteomes" id="UP000281028">
    <property type="component" value="Unassembled WGS sequence"/>
</dbReference>
<dbReference type="AlphaFoldDB" id="A0A3S1AYJ1"/>
<feature type="domain" description="DUF7825" evidence="3">
    <location>
        <begin position="692"/>
        <end position="951"/>
    </location>
</feature>
<dbReference type="Pfam" id="PF25148">
    <property type="entry name" value="DUF7824"/>
    <property type="match status" value="1"/>
</dbReference>
<keyword evidence="5" id="KW-1185">Reference proteome</keyword>
<feature type="domain" description="DUF6493" evidence="1">
    <location>
        <begin position="1"/>
        <end position="315"/>
    </location>
</feature>
<evidence type="ECO:0000259" key="2">
    <source>
        <dbReference type="Pfam" id="PF25148"/>
    </source>
</evidence>
<dbReference type="InterPro" id="IPR016024">
    <property type="entry name" value="ARM-type_fold"/>
</dbReference>
<protein>
    <recommendedName>
        <fullName evidence="6">D-tyrosyl-tRNA(Tyr) deacylase</fullName>
    </recommendedName>
</protein>
<dbReference type="InterPro" id="IPR045472">
    <property type="entry name" value="DUF6493"/>
</dbReference>
<evidence type="ECO:0008006" key="6">
    <source>
        <dbReference type="Google" id="ProtNLM"/>
    </source>
</evidence>
<evidence type="ECO:0000313" key="4">
    <source>
        <dbReference type="EMBL" id="NSL90364.1"/>
    </source>
</evidence>
<dbReference type="Pfam" id="PF20103">
    <property type="entry name" value="DUF6493"/>
    <property type="match status" value="1"/>
</dbReference>
<proteinExistence type="predicted"/>
<name>A0A3S1AYJ1_9BACT</name>
<feature type="domain" description="DUF7824" evidence="2">
    <location>
        <begin position="418"/>
        <end position="682"/>
    </location>
</feature>